<evidence type="ECO:0000313" key="1">
    <source>
        <dbReference type="EMBL" id="HAC30664.1"/>
    </source>
</evidence>
<dbReference type="EMBL" id="DLYI01000313">
    <property type="protein sequence ID" value="HAC30664.1"/>
    <property type="molecule type" value="Genomic_DNA"/>
</dbReference>
<proteinExistence type="predicted"/>
<protein>
    <submittedName>
        <fullName evidence="1">Uncharacterized protein</fullName>
    </submittedName>
</protein>
<reference evidence="1 2" key="1">
    <citation type="journal article" date="2018" name="Nat. Biotechnol.">
        <title>A standardized bacterial taxonomy based on genome phylogeny substantially revises the tree of life.</title>
        <authorList>
            <person name="Parks D.H."/>
            <person name="Chuvochina M."/>
            <person name="Waite D.W."/>
            <person name="Rinke C."/>
            <person name="Skarshewski A."/>
            <person name="Chaumeil P.A."/>
            <person name="Hugenholtz P."/>
        </authorList>
    </citation>
    <scope>NUCLEOTIDE SEQUENCE [LARGE SCALE GENOMIC DNA]</scope>
    <source>
        <strain evidence="1">UBA9049</strain>
    </source>
</reference>
<comment type="caution">
    <text evidence="1">The sequence shown here is derived from an EMBL/GenBank/DDBJ whole genome shotgun (WGS) entry which is preliminary data.</text>
</comment>
<name>A0A3B8WK70_MARNT</name>
<accession>A0A3B8WK70</accession>
<evidence type="ECO:0000313" key="2">
    <source>
        <dbReference type="Proteomes" id="UP000261325"/>
    </source>
</evidence>
<sequence>MSDLIERMRSFELDHEPHGWPAVQMRDISALCDRLEQAETRVAELEEGLHGIANCAYGYNHPKAQTADEAASWMNGEAMRLLGDPQPKAYVLRKQAEAVEAFVEPYYRTPFTRGIVMDGQEYAQRLRQQADEAERAGGEQ</sequence>
<dbReference type="AlphaFoldDB" id="A0A3B8WK70"/>
<organism evidence="1 2">
    <name type="scientific">Marinobacter nauticus</name>
    <name type="common">Marinobacter hydrocarbonoclasticus</name>
    <name type="synonym">Marinobacter aquaeolei</name>
    <dbReference type="NCBI Taxonomy" id="2743"/>
    <lineage>
        <taxon>Bacteria</taxon>
        <taxon>Pseudomonadati</taxon>
        <taxon>Pseudomonadota</taxon>
        <taxon>Gammaproteobacteria</taxon>
        <taxon>Pseudomonadales</taxon>
        <taxon>Marinobacteraceae</taxon>
        <taxon>Marinobacter</taxon>
    </lineage>
</organism>
<gene>
    <name evidence="1" type="ORF">DCF82_23100</name>
</gene>
<dbReference type="Proteomes" id="UP000261325">
    <property type="component" value="Unassembled WGS sequence"/>
</dbReference>